<evidence type="ECO:0000256" key="1">
    <source>
        <dbReference type="SAM" id="MobiDB-lite"/>
    </source>
</evidence>
<dbReference type="EMBL" id="CAMPGE010012709">
    <property type="protein sequence ID" value="CAI2371471.1"/>
    <property type="molecule type" value="Genomic_DNA"/>
</dbReference>
<keyword evidence="3" id="KW-1185">Reference proteome</keyword>
<protein>
    <submittedName>
        <fullName evidence="2">Uncharacterized protein</fullName>
    </submittedName>
</protein>
<feature type="compositionally biased region" description="Basic and acidic residues" evidence="1">
    <location>
        <begin position="53"/>
        <end position="67"/>
    </location>
</feature>
<feature type="region of interest" description="Disordered" evidence="1">
    <location>
        <begin position="53"/>
        <end position="88"/>
    </location>
</feature>
<sequence>MEKQFENLLSGDVQKPFENILKETTLFDDNLDFNFLPPPGLFEKEIEFIKDSDMDDLPHKDSGDSEKSTGSNENLTKNDSPHEPNDEVESNISYHFHFEDPEEFDESEFYSQEDIDGMISHVNLEEEKYTPIVQTDNQNSLENQIVVTEEKSDKFVKFRTARKGKYSKNFKRKDKIYKAGLRGLKEVCKAYFKKKVELYKKEKKINLKKDAAKLYEWLQNWLLIDGSEFLLMLNIEVSEEVMIKIYSVVAYLLNIQSFKNTFKKDSKGA</sequence>
<dbReference type="Proteomes" id="UP001295684">
    <property type="component" value="Unassembled WGS sequence"/>
</dbReference>
<reference evidence="2" key="1">
    <citation type="submission" date="2023-07" db="EMBL/GenBank/DDBJ databases">
        <authorList>
            <consortium name="AG Swart"/>
            <person name="Singh M."/>
            <person name="Singh A."/>
            <person name="Seah K."/>
            <person name="Emmerich C."/>
        </authorList>
    </citation>
    <scope>NUCLEOTIDE SEQUENCE</scope>
    <source>
        <strain evidence="2">DP1</strain>
    </source>
</reference>
<feature type="compositionally biased region" description="Polar residues" evidence="1">
    <location>
        <begin position="68"/>
        <end position="78"/>
    </location>
</feature>
<evidence type="ECO:0000313" key="3">
    <source>
        <dbReference type="Proteomes" id="UP001295684"/>
    </source>
</evidence>
<dbReference type="AlphaFoldDB" id="A0AAD1XGN5"/>
<comment type="caution">
    <text evidence="2">The sequence shown here is derived from an EMBL/GenBank/DDBJ whole genome shotgun (WGS) entry which is preliminary data.</text>
</comment>
<accession>A0AAD1XGN5</accession>
<name>A0AAD1XGN5_EUPCR</name>
<proteinExistence type="predicted"/>
<organism evidence="2 3">
    <name type="scientific">Euplotes crassus</name>
    <dbReference type="NCBI Taxonomy" id="5936"/>
    <lineage>
        <taxon>Eukaryota</taxon>
        <taxon>Sar</taxon>
        <taxon>Alveolata</taxon>
        <taxon>Ciliophora</taxon>
        <taxon>Intramacronucleata</taxon>
        <taxon>Spirotrichea</taxon>
        <taxon>Hypotrichia</taxon>
        <taxon>Euplotida</taxon>
        <taxon>Euplotidae</taxon>
        <taxon>Moneuplotes</taxon>
    </lineage>
</organism>
<evidence type="ECO:0000313" key="2">
    <source>
        <dbReference type="EMBL" id="CAI2371471.1"/>
    </source>
</evidence>
<gene>
    <name evidence="2" type="ORF">ECRASSUSDP1_LOCUS12794</name>
</gene>